<comment type="caution">
    <text evidence="2">The sequence shown here is derived from an EMBL/GenBank/DDBJ whole genome shotgun (WGS) entry which is preliminary data.</text>
</comment>
<name>A0A1Y2H8U6_9FUNG</name>
<evidence type="ECO:0000313" key="2">
    <source>
        <dbReference type="EMBL" id="ORZ30990.1"/>
    </source>
</evidence>
<protein>
    <submittedName>
        <fullName evidence="2">Uncharacterized protein</fullName>
    </submittedName>
</protein>
<organism evidence="2 3">
    <name type="scientific">Catenaria anguillulae PL171</name>
    <dbReference type="NCBI Taxonomy" id="765915"/>
    <lineage>
        <taxon>Eukaryota</taxon>
        <taxon>Fungi</taxon>
        <taxon>Fungi incertae sedis</taxon>
        <taxon>Blastocladiomycota</taxon>
        <taxon>Blastocladiomycetes</taxon>
        <taxon>Blastocladiales</taxon>
        <taxon>Catenariaceae</taxon>
        <taxon>Catenaria</taxon>
    </lineage>
</organism>
<proteinExistence type="predicted"/>
<sequence>MPNSLCSTHVPSACRKLPSQCVSHARSLHSIPKGSIPRAHGSFLVAVGSGKGLTDTEWVPCPFLLFLTEKWKTLVLSCEEVLVCCAGAFLLLTSLALLCMMVLVAQNGLITLHFWISRPFSCSCCSGFVCRFVPMRYIHFWKVVLMYPQLTSFGSLGHDTCGWRREMRDAMAHTLCFRSESTASMSNVHAY</sequence>
<feature type="transmembrane region" description="Helical" evidence="1">
    <location>
        <begin position="81"/>
        <end position="106"/>
    </location>
</feature>
<keyword evidence="1" id="KW-1133">Transmembrane helix</keyword>
<reference evidence="2 3" key="1">
    <citation type="submission" date="2016-07" db="EMBL/GenBank/DDBJ databases">
        <title>Pervasive Adenine N6-methylation of Active Genes in Fungi.</title>
        <authorList>
            <consortium name="DOE Joint Genome Institute"/>
            <person name="Mondo S.J."/>
            <person name="Dannebaum R.O."/>
            <person name="Kuo R.C."/>
            <person name="Labutti K."/>
            <person name="Haridas S."/>
            <person name="Kuo A."/>
            <person name="Salamov A."/>
            <person name="Ahrendt S.R."/>
            <person name="Lipzen A."/>
            <person name="Sullivan W."/>
            <person name="Andreopoulos W.B."/>
            <person name="Clum A."/>
            <person name="Lindquist E."/>
            <person name="Daum C."/>
            <person name="Ramamoorthy G.K."/>
            <person name="Gryganskyi A."/>
            <person name="Culley D."/>
            <person name="Magnuson J.K."/>
            <person name="James T.Y."/>
            <person name="O'Malley M.A."/>
            <person name="Stajich J.E."/>
            <person name="Spatafora J.W."/>
            <person name="Visel A."/>
            <person name="Grigoriev I.V."/>
        </authorList>
    </citation>
    <scope>NUCLEOTIDE SEQUENCE [LARGE SCALE GENOMIC DNA]</scope>
    <source>
        <strain evidence="2 3">PL171</strain>
    </source>
</reference>
<evidence type="ECO:0000256" key="1">
    <source>
        <dbReference type="SAM" id="Phobius"/>
    </source>
</evidence>
<keyword evidence="3" id="KW-1185">Reference proteome</keyword>
<keyword evidence="1" id="KW-0812">Transmembrane</keyword>
<keyword evidence="1" id="KW-0472">Membrane</keyword>
<dbReference type="Proteomes" id="UP000193411">
    <property type="component" value="Unassembled WGS sequence"/>
</dbReference>
<dbReference type="AlphaFoldDB" id="A0A1Y2H8U6"/>
<accession>A0A1Y2H8U6</accession>
<gene>
    <name evidence="2" type="ORF">BCR44DRAFT_241699</name>
</gene>
<evidence type="ECO:0000313" key="3">
    <source>
        <dbReference type="Proteomes" id="UP000193411"/>
    </source>
</evidence>
<dbReference type="EMBL" id="MCFL01000070">
    <property type="protein sequence ID" value="ORZ30990.1"/>
    <property type="molecule type" value="Genomic_DNA"/>
</dbReference>